<organism evidence="2 3">
    <name type="scientific">Candidatus Onthomorpha intestinigallinarum</name>
    <dbReference type="NCBI Taxonomy" id="2840880"/>
    <lineage>
        <taxon>Bacteria</taxon>
        <taxon>Pseudomonadati</taxon>
        <taxon>Bacteroidota</taxon>
        <taxon>Bacteroidia</taxon>
        <taxon>Bacteroidales</taxon>
        <taxon>Candidatus Onthomorpha</taxon>
    </lineage>
</organism>
<feature type="domain" description="Nucleotide modification associated" evidence="1">
    <location>
        <begin position="22"/>
        <end position="82"/>
    </location>
</feature>
<reference evidence="2" key="1">
    <citation type="journal article" date="2021" name="PeerJ">
        <title>Extensive microbial diversity within the chicken gut microbiome revealed by metagenomics and culture.</title>
        <authorList>
            <person name="Gilroy R."/>
            <person name="Ravi A."/>
            <person name="Getino M."/>
            <person name="Pursley I."/>
            <person name="Horton D.L."/>
            <person name="Alikhan N.F."/>
            <person name="Baker D."/>
            <person name="Gharbi K."/>
            <person name="Hall N."/>
            <person name="Watson M."/>
            <person name="Adriaenssens E.M."/>
            <person name="Foster-Nyarko E."/>
            <person name="Jarju S."/>
            <person name="Secka A."/>
            <person name="Antonio M."/>
            <person name="Oren A."/>
            <person name="Chaudhuri R.R."/>
            <person name="La Ragione R."/>
            <person name="Hildebrand F."/>
            <person name="Pallen M.J."/>
        </authorList>
    </citation>
    <scope>NUCLEOTIDE SEQUENCE</scope>
    <source>
        <strain evidence="2">Gambia16-930</strain>
    </source>
</reference>
<dbReference type="EMBL" id="DXGG01000005">
    <property type="protein sequence ID" value="HIW86669.1"/>
    <property type="molecule type" value="Genomic_DNA"/>
</dbReference>
<sequence>MNNTGLEYDNVIKKCRELFEAKMADYGVSWRVLRLPSLTDQIFIKANRIRSIQELGVQLVDDDVFWDFVGIINYGIMALIQIERKKENEEGDITPEYALSLYDKCIANTKSLMERKNHDYSEAWRQMRISSITDLILMKILRIKQIEDNECHTLVSEGVGANYEDIVNYSVFVCIKLMEK</sequence>
<accession>A0A9D1UG72</accession>
<comment type="caution">
    <text evidence="2">The sequence shown here is derived from an EMBL/GenBank/DDBJ whole genome shotgun (WGS) entry which is preliminary data.</text>
</comment>
<dbReference type="Proteomes" id="UP000824267">
    <property type="component" value="Unassembled WGS sequence"/>
</dbReference>
<reference evidence="2" key="2">
    <citation type="submission" date="2021-04" db="EMBL/GenBank/DDBJ databases">
        <authorList>
            <person name="Gilroy R."/>
        </authorList>
    </citation>
    <scope>NUCLEOTIDE SEQUENCE</scope>
    <source>
        <strain evidence="2">Gambia16-930</strain>
    </source>
</reference>
<evidence type="ECO:0000259" key="1">
    <source>
        <dbReference type="Pfam" id="PF07659"/>
    </source>
</evidence>
<feature type="domain" description="Nucleotide modification associated" evidence="1">
    <location>
        <begin position="116"/>
        <end position="177"/>
    </location>
</feature>
<protein>
    <submittedName>
        <fullName evidence="2">DUF1599 domain-containing protein</fullName>
    </submittedName>
</protein>
<dbReference type="InterPro" id="IPR011630">
    <property type="entry name" value="DUF1599"/>
</dbReference>
<evidence type="ECO:0000313" key="3">
    <source>
        <dbReference type="Proteomes" id="UP000824267"/>
    </source>
</evidence>
<dbReference type="Pfam" id="PF07659">
    <property type="entry name" value="DUF1599"/>
    <property type="match status" value="2"/>
</dbReference>
<name>A0A9D1UG72_9BACT</name>
<evidence type="ECO:0000313" key="2">
    <source>
        <dbReference type="EMBL" id="HIW86669.1"/>
    </source>
</evidence>
<gene>
    <name evidence="2" type="ORF">IAC47_00120</name>
</gene>
<dbReference type="AlphaFoldDB" id="A0A9D1UG72"/>
<proteinExistence type="predicted"/>